<proteinExistence type="predicted"/>
<name>A0A517R5S8_9PLAN</name>
<dbReference type="SMART" id="SM01118">
    <property type="entry name" value="CYTH"/>
    <property type="match status" value="1"/>
</dbReference>
<dbReference type="InterPro" id="IPR023577">
    <property type="entry name" value="CYTH_domain"/>
</dbReference>
<dbReference type="InterPro" id="IPR008173">
    <property type="entry name" value="Adenylyl_cyclase_CyaB"/>
</dbReference>
<dbReference type="Proteomes" id="UP000317318">
    <property type="component" value="Chromosome"/>
</dbReference>
<gene>
    <name evidence="2" type="ORF">Pan189_35860</name>
</gene>
<dbReference type="InterPro" id="IPR033469">
    <property type="entry name" value="CYTH-like_dom_sf"/>
</dbReference>
<dbReference type="OrthoDB" id="269802at2"/>
<sequence length="182" mass="20251">MAYEVESKFPVDSHDTIKAELADLGATAGVSIRQADQYLRHPCRDFASTDEALRIRRVNDSAVLTYKGPRLAGATKARFEAEYSLDADGRSGDGFAEIFTRLGFEPVLIVRKERQPFTLEFEGHHFEIALDRVESLGCYVELELTAEDDSLEAARSAVTALAARLHLGTPEPRSYLEMLLTK</sequence>
<dbReference type="PROSITE" id="PS51707">
    <property type="entry name" value="CYTH"/>
    <property type="match status" value="1"/>
</dbReference>
<protein>
    <submittedName>
        <fullName evidence="2">CYTH domain protein</fullName>
    </submittedName>
</protein>
<keyword evidence="3" id="KW-1185">Reference proteome</keyword>
<dbReference type="AlphaFoldDB" id="A0A517R5S8"/>
<dbReference type="KEGG" id="svp:Pan189_35860"/>
<dbReference type="PANTHER" id="PTHR21028">
    <property type="entry name" value="SI:CH211-156B7.4"/>
    <property type="match status" value="1"/>
</dbReference>
<dbReference type="CDD" id="cd07890">
    <property type="entry name" value="CYTH-like_AC_IV-like"/>
    <property type="match status" value="1"/>
</dbReference>
<dbReference type="RefSeq" id="WP_145365343.1">
    <property type="nucleotide sequence ID" value="NZ_CP036268.1"/>
</dbReference>
<dbReference type="Gene3D" id="2.40.320.10">
    <property type="entry name" value="Hypothetical Protein Pfu-838710-001"/>
    <property type="match status" value="1"/>
</dbReference>
<reference evidence="2 3" key="1">
    <citation type="submission" date="2019-02" db="EMBL/GenBank/DDBJ databases">
        <title>Deep-cultivation of Planctomycetes and their phenomic and genomic characterization uncovers novel biology.</title>
        <authorList>
            <person name="Wiegand S."/>
            <person name="Jogler M."/>
            <person name="Boedeker C."/>
            <person name="Pinto D."/>
            <person name="Vollmers J."/>
            <person name="Rivas-Marin E."/>
            <person name="Kohn T."/>
            <person name="Peeters S.H."/>
            <person name="Heuer A."/>
            <person name="Rast P."/>
            <person name="Oberbeckmann S."/>
            <person name="Bunk B."/>
            <person name="Jeske O."/>
            <person name="Meyerdierks A."/>
            <person name="Storesund J.E."/>
            <person name="Kallscheuer N."/>
            <person name="Luecker S."/>
            <person name="Lage O.M."/>
            <person name="Pohl T."/>
            <person name="Merkel B.J."/>
            <person name="Hornburger P."/>
            <person name="Mueller R.-W."/>
            <person name="Bruemmer F."/>
            <person name="Labrenz M."/>
            <person name="Spormann A.M."/>
            <person name="Op den Camp H."/>
            <person name="Overmann J."/>
            <person name="Amann R."/>
            <person name="Jetten M.S.M."/>
            <person name="Mascher T."/>
            <person name="Medema M.H."/>
            <person name="Devos D.P."/>
            <person name="Kaster A.-K."/>
            <person name="Ovreas L."/>
            <person name="Rohde M."/>
            <person name="Galperin M.Y."/>
            <person name="Jogler C."/>
        </authorList>
    </citation>
    <scope>NUCLEOTIDE SEQUENCE [LARGE SCALE GENOMIC DNA]</scope>
    <source>
        <strain evidence="2 3">Pan189</strain>
    </source>
</reference>
<evidence type="ECO:0000313" key="2">
    <source>
        <dbReference type="EMBL" id="QDT39183.1"/>
    </source>
</evidence>
<dbReference type="PANTHER" id="PTHR21028:SF2">
    <property type="entry name" value="CYTH DOMAIN-CONTAINING PROTEIN"/>
    <property type="match status" value="1"/>
</dbReference>
<dbReference type="NCBIfam" id="TIGR00318">
    <property type="entry name" value="cyaB"/>
    <property type="match status" value="1"/>
</dbReference>
<feature type="domain" description="CYTH" evidence="1">
    <location>
        <begin position="2"/>
        <end position="181"/>
    </location>
</feature>
<dbReference type="SUPFAM" id="SSF55154">
    <property type="entry name" value="CYTH-like phosphatases"/>
    <property type="match status" value="1"/>
</dbReference>
<evidence type="ECO:0000313" key="3">
    <source>
        <dbReference type="Proteomes" id="UP000317318"/>
    </source>
</evidence>
<evidence type="ECO:0000259" key="1">
    <source>
        <dbReference type="PROSITE" id="PS51707"/>
    </source>
</evidence>
<organism evidence="2 3">
    <name type="scientific">Stratiformator vulcanicus</name>
    <dbReference type="NCBI Taxonomy" id="2527980"/>
    <lineage>
        <taxon>Bacteria</taxon>
        <taxon>Pseudomonadati</taxon>
        <taxon>Planctomycetota</taxon>
        <taxon>Planctomycetia</taxon>
        <taxon>Planctomycetales</taxon>
        <taxon>Planctomycetaceae</taxon>
        <taxon>Stratiformator</taxon>
    </lineage>
</organism>
<dbReference type="EMBL" id="CP036268">
    <property type="protein sequence ID" value="QDT39183.1"/>
    <property type="molecule type" value="Genomic_DNA"/>
</dbReference>
<accession>A0A517R5S8</accession>
<dbReference type="Pfam" id="PF01928">
    <property type="entry name" value="CYTH"/>
    <property type="match status" value="1"/>
</dbReference>